<gene>
    <name evidence="2" type="ORF">PENTCL1PPCAC_2660</name>
</gene>
<name>A0AAV5SDH3_9BILA</name>
<comment type="caution">
    <text evidence="2">The sequence shown here is derived from an EMBL/GenBank/DDBJ whole genome shotgun (WGS) entry which is preliminary data.</text>
</comment>
<dbReference type="Proteomes" id="UP001432027">
    <property type="component" value="Unassembled WGS sequence"/>
</dbReference>
<protein>
    <recommendedName>
        <fullName evidence="1">Arrestin C-terminal-like domain-containing protein</fullName>
    </recommendedName>
</protein>
<feature type="domain" description="Arrestin C-terminal-like" evidence="1">
    <location>
        <begin position="47"/>
        <end position="94"/>
    </location>
</feature>
<dbReference type="Gene3D" id="2.60.40.640">
    <property type="match status" value="1"/>
</dbReference>
<evidence type="ECO:0000313" key="2">
    <source>
        <dbReference type="EMBL" id="GMS80485.1"/>
    </source>
</evidence>
<organism evidence="2 3">
    <name type="scientific">Pristionchus entomophagus</name>
    <dbReference type="NCBI Taxonomy" id="358040"/>
    <lineage>
        <taxon>Eukaryota</taxon>
        <taxon>Metazoa</taxon>
        <taxon>Ecdysozoa</taxon>
        <taxon>Nematoda</taxon>
        <taxon>Chromadorea</taxon>
        <taxon>Rhabditida</taxon>
        <taxon>Rhabditina</taxon>
        <taxon>Diplogasteromorpha</taxon>
        <taxon>Diplogasteroidea</taxon>
        <taxon>Neodiplogasteridae</taxon>
        <taxon>Pristionchus</taxon>
    </lineage>
</organism>
<dbReference type="InterPro" id="IPR014752">
    <property type="entry name" value="Arrestin-like_C"/>
</dbReference>
<dbReference type="EMBL" id="BTSX01000001">
    <property type="protein sequence ID" value="GMS80485.1"/>
    <property type="molecule type" value="Genomic_DNA"/>
</dbReference>
<feature type="non-terminal residue" evidence="2">
    <location>
        <position position="94"/>
    </location>
</feature>
<keyword evidence="3" id="KW-1185">Reference proteome</keyword>
<reference evidence="2" key="1">
    <citation type="submission" date="2023-10" db="EMBL/GenBank/DDBJ databases">
        <title>Genome assembly of Pristionchus species.</title>
        <authorList>
            <person name="Yoshida K."/>
            <person name="Sommer R.J."/>
        </authorList>
    </citation>
    <scope>NUCLEOTIDE SEQUENCE</scope>
    <source>
        <strain evidence="2">RS0144</strain>
    </source>
</reference>
<sequence>RPEGKYHLTTERMFSVIPIVDLNFISNVNLPNRITKTKKTGVLMYKDRQIEMTITMDKRGVVPGENLALDIDVANHTKKKIRNIEVTVVQMSNY</sequence>
<proteinExistence type="predicted"/>
<dbReference type="SUPFAM" id="SSF81296">
    <property type="entry name" value="E set domains"/>
    <property type="match status" value="1"/>
</dbReference>
<dbReference type="Pfam" id="PF02752">
    <property type="entry name" value="Arrestin_C"/>
    <property type="match status" value="1"/>
</dbReference>
<dbReference type="InterPro" id="IPR011022">
    <property type="entry name" value="Arrestin_C-like"/>
</dbReference>
<evidence type="ECO:0000259" key="1">
    <source>
        <dbReference type="Pfam" id="PF02752"/>
    </source>
</evidence>
<feature type="non-terminal residue" evidence="2">
    <location>
        <position position="1"/>
    </location>
</feature>
<accession>A0AAV5SDH3</accession>
<dbReference type="AlphaFoldDB" id="A0AAV5SDH3"/>
<dbReference type="InterPro" id="IPR014756">
    <property type="entry name" value="Ig_E-set"/>
</dbReference>
<evidence type="ECO:0000313" key="3">
    <source>
        <dbReference type="Proteomes" id="UP001432027"/>
    </source>
</evidence>